<gene>
    <name evidence="2" type="ORF">S03H2_53891</name>
</gene>
<dbReference type="Gene3D" id="3.40.50.2000">
    <property type="entry name" value="Glycogen Phosphorylase B"/>
    <property type="match status" value="1"/>
</dbReference>
<dbReference type="PANTHER" id="PTHR45947">
    <property type="entry name" value="SULFOQUINOVOSYL TRANSFERASE SQD2"/>
    <property type="match status" value="1"/>
</dbReference>
<sequence>MKLVVWSGRLEGDDLVAAYAEADIFIAPSLYETYGMVICEAMSFGIPVVASNTGGIPEQVRDGVEGFLFPPDDPGSLSDALHRLIVDPELRMRMGERGRKRAAQLPSWDQVCEWFYQVLLTLYKKQGEFDGTS</sequence>
<dbReference type="InterPro" id="IPR050194">
    <property type="entry name" value="Glycosyltransferase_grp1"/>
</dbReference>
<feature type="domain" description="Glycosyl transferase family 1" evidence="1">
    <location>
        <begin position="4"/>
        <end position="101"/>
    </location>
</feature>
<reference evidence="2" key="1">
    <citation type="journal article" date="2014" name="Front. Microbiol.">
        <title>High frequency of phylogenetically diverse reductive dehalogenase-homologous genes in deep subseafloor sedimentary metagenomes.</title>
        <authorList>
            <person name="Kawai M."/>
            <person name="Futagami T."/>
            <person name="Toyoda A."/>
            <person name="Takaki Y."/>
            <person name="Nishi S."/>
            <person name="Hori S."/>
            <person name="Arai W."/>
            <person name="Tsubouchi T."/>
            <person name="Morono Y."/>
            <person name="Uchiyama I."/>
            <person name="Ito T."/>
            <person name="Fujiyama A."/>
            <person name="Inagaki F."/>
            <person name="Takami H."/>
        </authorList>
    </citation>
    <scope>NUCLEOTIDE SEQUENCE</scope>
    <source>
        <strain evidence="2">Expedition CK06-06</strain>
    </source>
</reference>
<dbReference type="Pfam" id="PF00534">
    <property type="entry name" value="Glycos_transf_1"/>
    <property type="match status" value="1"/>
</dbReference>
<dbReference type="AlphaFoldDB" id="X1I9Q6"/>
<dbReference type="PANTHER" id="PTHR45947:SF3">
    <property type="entry name" value="SULFOQUINOVOSYL TRANSFERASE SQD2"/>
    <property type="match status" value="1"/>
</dbReference>
<organism evidence="2">
    <name type="scientific">marine sediment metagenome</name>
    <dbReference type="NCBI Taxonomy" id="412755"/>
    <lineage>
        <taxon>unclassified sequences</taxon>
        <taxon>metagenomes</taxon>
        <taxon>ecological metagenomes</taxon>
    </lineage>
</organism>
<dbReference type="InterPro" id="IPR001296">
    <property type="entry name" value="Glyco_trans_1"/>
</dbReference>
<protein>
    <recommendedName>
        <fullName evidence="1">Glycosyl transferase family 1 domain-containing protein</fullName>
    </recommendedName>
</protein>
<name>X1I9Q6_9ZZZZ</name>
<evidence type="ECO:0000259" key="1">
    <source>
        <dbReference type="Pfam" id="PF00534"/>
    </source>
</evidence>
<evidence type="ECO:0000313" key="2">
    <source>
        <dbReference type="EMBL" id="GAH62834.1"/>
    </source>
</evidence>
<accession>X1I9Q6</accession>
<dbReference type="EMBL" id="BARU01034322">
    <property type="protein sequence ID" value="GAH62834.1"/>
    <property type="molecule type" value="Genomic_DNA"/>
</dbReference>
<dbReference type="SUPFAM" id="SSF53756">
    <property type="entry name" value="UDP-Glycosyltransferase/glycogen phosphorylase"/>
    <property type="match status" value="1"/>
</dbReference>
<proteinExistence type="predicted"/>
<dbReference type="GO" id="GO:0016757">
    <property type="term" value="F:glycosyltransferase activity"/>
    <property type="evidence" value="ECO:0007669"/>
    <property type="project" value="InterPro"/>
</dbReference>
<comment type="caution">
    <text evidence="2">The sequence shown here is derived from an EMBL/GenBank/DDBJ whole genome shotgun (WGS) entry which is preliminary data.</text>
</comment>
<dbReference type="CDD" id="cd03801">
    <property type="entry name" value="GT4_PimA-like"/>
    <property type="match status" value="1"/>
</dbReference>